<dbReference type="Gene3D" id="3.40.50.1240">
    <property type="entry name" value="Phosphoglycerate mutase-like"/>
    <property type="match status" value="1"/>
</dbReference>
<protein>
    <recommendedName>
        <fullName evidence="3">Histidine phosphatase family protein</fullName>
    </recommendedName>
</protein>
<proteinExistence type="predicted"/>
<dbReference type="SUPFAM" id="SSF53254">
    <property type="entry name" value="Phosphoglycerate mutase-like"/>
    <property type="match status" value="1"/>
</dbReference>
<dbReference type="InterPro" id="IPR013078">
    <property type="entry name" value="His_Pase_superF_clade-1"/>
</dbReference>
<name>A0A2G9ZKW3_9BACT</name>
<accession>A0A2G9ZKW3</accession>
<dbReference type="Pfam" id="PF00300">
    <property type="entry name" value="His_Phos_1"/>
    <property type="match status" value="1"/>
</dbReference>
<dbReference type="AlphaFoldDB" id="A0A2G9ZKW3"/>
<gene>
    <name evidence="1" type="ORF">COX22_02365</name>
</gene>
<evidence type="ECO:0000313" key="1">
    <source>
        <dbReference type="EMBL" id="PIP33816.1"/>
    </source>
</evidence>
<evidence type="ECO:0000313" key="2">
    <source>
        <dbReference type="Proteomes" id="UP000230729"/>
    </source>
</evidence>
<sequence>MNFLLKIGPYRLAADPRHKYDQVVKLLRKEIDPFFSRRLCPERLPAALISILSRADRVYHSPARRSRGTLAWLKEKGILPAKAKTMAAPFLSEIGFDPCPDLPYLVYRQEGSRAVRRIFLDRLAADQLQESHKKIQRRFETVVKIIQNHPQEKIIFISHTFFLRLFLAWRADRRLFQKPENLRRLFQPGRRILDFFALRPVGL</sequence>
<dbReference type="Proteomes" id="UP000230729">
    <property type="component" value="Unassembled WGS sequence"/>
</dbReference>
<organism evidence="1 2">
    <name type="scientific">Candidatus Falkowbacteria bacterium CG23_combo_of_CG06-09_8_20_14_all_49_15</name>
    <dbReference type="NCBI Taxonomy" id="1974572"/>
    <lineage>
        <taxon>Bacteria</taxon>
        <taxon>Candidatus Falkowiibacteriota</taxon>
    </lineage>
</organism>
<dbReference type="EMBL" id="PCSD01000049">
    <property type="protein sequence ID" value="PIP33816.1"/>
    <property type="molecule type" value="Genomic_DNA"/>
</dbReference>
<reference evidence="1 2" key="1">
    <citation type="submission" date="2017-09" db="EMBL/GenBank/DDBJ databases">
        <title>Depth-based differentiation of microbial function through sediment-hosted aquifers and enrichment of novel symbionts in the deep terrestrial subsurface.</title>
        <authorList>
            <person name="Probst A.J."/>
            <person name="Ladd B."/>
            <person name="Jarett J.K."/>
            <person name="Geller-Mcgrath D.E."/>
            <person name="Sieber C.M."/>
            <person name="Emerson J.B."/>
            <person name="Anantharaman K."/>
            <person name="Thomas B.C."/>
            <person name="Malmstrom R."/>
            <person name="Stieglmeier M."/>
            <person name="Klingl A."/>
            <person name="Woyke T."/>
            <person name="Ryan C.M."/>
            <person name="Banfield J.F."/>
        </authorList>
    </citation>
    <scope>NUCLEOTIDE SEQUENCE [LARGE SCALE GENOMIC DNA]</scope>
    <source>
        <strain evidence="1">CG23_combo_of_CG06-09_8_20_14_all_49_15</strain>
    </source>
</reference>
<dbReference type="InterPro" id="IPR029033">
    <property type="entry name" value="His_PPase_superfam"/>
</dbReference>
<comment type="caution">
    <text evidence="1">The sequence shown here is derived from an EMBL/GenBank/DDBJ whole genome shotgun (WGS) entry which is preliminary data.</text>
</comment>
<evidence type="ECO:0008006" key="3">
    <source>
        <dbReference type="Google" id="ProtNLM"/>
    </source>
</evidence>